<dbReference type="Gene3D" id="3.30.230.10">
    <property type="match status" value="1"/>
</dbReference>
<keyword evidence="4" id="KW-0067">ATP-binding</keyword>
<dbReference type="InterPro" id="IPR012363">
    <property type="entry name" value="PduX"/>
</dbReference>
<evidence type="ECO:0000256" key="4">
    <source>
        <dbReference type="ARBA" id="ARBA00022840"/>
    </source>
</evidence>
<dbReference type="GO" id="GO:0005524">
    <property type="term" value="F:ATP binding"/>
    <property type="evidence" value="ECO:0007669"/>
    <property type="project" value="UniProtKB-KW"/>
</dbReference>
<dbReference type="STRING" id="29349.CLOTH_11510"/>
<evidence type="ECO:0000259" key="5">
    <source>
        <dbReference type="Pfam" id="PF00288"/>
    </source>
</evidence>
<keyword evidence="8" id="KW-1185">Reference proteome</keyword>
<organism evidence="7 8">
    <name type="scientific">Alkalithermobacter paradoxus</name>
    <dbReference type="NCBI Taxonomy" id="29349"/>
    <lineage>
        <taxon>Bacteria</taxon>
        <taxon>Bacillati</taxon>
        <taxon>Bacillota</taxon>
        <taxon>Clostridia</taxon>
        <taxon>Peptostreptococcales</taxon>
        <taxon>Tepidibacteraceae</taxon>
        <taxon>Alkalithermobacter</taxon>
    </lineage>
</organism>
<dbReference type="InterPro" id="IPR013750">
    <property type="entry name" value="GHMP_kinase_C_dom"/>
</dbReference>
<dbReference type="EC" id="2.7.1.177" evidence="7"/>
<comment type="caution">
    <text evidence="7">The sequence shown here is derived from an EMBL/GenBank/DDBJ whole genome shotgun (WGS) entry which is preliminary data.</text>
</comment>
<dbReference type="PIRSF" id="PIRSF033887">
    <property type="entry name" value="PduX"/>
    <property type="match status" value="1"/>
</dbReference>
<keyword evidence="2" id="KW-0547">Nucleotide-binding</keyword>
<dbReference type="InterPro" id="IPR020568">
    <property type="entry name" value="Ribosomal_Su5_D2-typ_SF"/>
</dbReference>
<dbReference type="Proteomes" id="UP000190140">
    <property type="component" value="Unassembled WGS sequence"/>
</dbReference>
<feature type="domain" description="GHMP kinase C-terminal" evidence="6">
    <location>
        <begin position="193"/>
        <end position="265"/>
    </location>
</feature>
<dbReference type="PANTHER" id="PTHR43527">
    <property type="entry name" value="4-DIPHOSPHOCYTIDYL-2-C-METHYL-D-ERYTHRITOL KINASE, CHLOROPLASTIC"/>
    <property type="match status" value="1"/>
</dbReference>
<accession>A0A1V4I7Q4</accession>
<dbReference type="GO" id="GO:0016301">
    <property type="term" value="F:kinase activity"/>
    <property type="evidence" value="ECO:0007669"/>
    <property type="project" value="UniProtKB-KW"/>
</dbReference>
<dbReference type="InterPro" id="IPR014721">
    <property type="entry name" value="Ribsml_uS5_D2-typ_fold_subgr"/>
</dbReference>
<dbReference type="OrthoDB" id="4548147at2"/>
<evidence type="ECO:0000313" key="8">
    <source>
        <dbReference type="Proteomes" id="UP000190140"/>
    </source>
</evidence>
<evidence type="ECO:0000256" key="2">
    <source>
        <dbReference type="ARBA" id="ARBA00022741"/>
    </source>
</evidence>
<dbReference type="Pfam" id="PF00288">
    <property type="entry name" value="GHMP_kinases_N"/>
    <property type="match status" value="1"/>
</dbReference>
<dbReference type="InterPro" id="IPR006204">
    <property type="entry name" value="GHMP_kinase_N_dom"/>
</dbReference>
<gene>
    <name evidence="7" type="primary">pduX</name>
    <name evidence="7" type="ORF">CLOTH_11510</name>
</gene>
<dbReference type="Pfam" id="PF08544">
    <property type="entry name" value="GHMP_kinases_C"/>
    <property type="match status" value="1"/>
</dbReference>
<feature type="domain" description="GHMP kinase N-terminal" evidence="5">
    <location>
        <begin position="54"/>
        <end position="122"/>
    </location>
</feature>
<dbReference type="EMBL" id="MZGW01000003">
    <property type="protein sequence ID" value="OPJ55973.1"/>
    <property type="molecule type" value="Genomic_DNA"/>
</dbReference>
<dbReference type="SUPFAM" id="SSF54211">
    <property type="entry name" value="Ribosomal protein S5 domain 2-like"/>
    <property type="match status" value="1"/>
</dbReference>
<evidence type="ECO:0000259" key="6">
    <source>
        <dbReference type="Pfam" id="PF08544"/>
    </source>
</evidence>
<dbReference type="AlphaFoldDB" id="A0A1V4I7Q4"/>
<evidence type="ECO:0000313" key="7">
    <source>
        <dbReference type="EMBL" id="OPJ55973.1"/>
    </source>
</evidence>
<protein>
    <submittedName>
        <fullName evidence="7">L-threonine kinase</fullName>
        <ecNumber evidence="7">2.7.1.177</ecNumber>
    </submittedName>
</protein>
<proteinExistence type="predicted"/>
<sequence length="302" mass="33914">MKYFGVCPGSCGEFVQGILGKDEYLASYAVNLYSKATIEEKKDNISKGPYKSRKAIEEVCKYFNIDIRYTKNLSLKVQSNIPRGKGMASSTADIGATIKATLNYLGKNISLQQISKIATNIEPTDSILIKQVSIFNPLNGEIIKTLGFIEGMRVLVLEPDETLNTIKLRSKGDYYLIKEKNKDGISEAFKLLEEGFKNKSLKLIGQASNLSSIMNQVIHQKEGLKEVMNISKEFGAYGVNVAHSGTVIGIILDKEMDWKKLKDELILNNLDKKYKRIYPLDIVKGGVYNERFDNTSSWKQNK</sequence>
<reference evidence="7 8" key="1">
    <citation type="submission" date="2017-03" db="EMBL/GenBank/DDBJ databases">
        <title>Genome sequence of Clostridium thermoalcaliphilum DSM 7309.</title>
        <authorList>
            <person name="Poehlein A."/>
            <person name="Daniel R."/>
        </authorList>
    </citation>
    <scope>NUCLEOTIDE SEQUENCE [LARGE SCALE GENOMIC DNA]</scope>
    <source>
        <strain evidence="7 8">DSM 7309</strain>
    </source>
</reference>
<dbReference type="RefSeq" id="WP_079412030.1">
    <property type="nucleotide sequence ID" value="NZ_MZGW01000003.1"/>
</dbReference>
<evidence type="ECO:0000256" key="3">
    <source>
        <dbReference type="ARBA" id="ARBA00022777"/>
    </source>
</evidence>
<evidence type="ECO:0000256" key="1">
    <source>
        <dbReference type="ARBA" id="ARBA00022679"/>
    </source>
</evidence>
<keyword evidence="1 7" id="KW-0808">Transferase</keyword>
<keyword evidence="3 7" id="KW-0418">Kinase</keyword>
<name>A0A1V4I7Q4_9FIRM</name>
<dbReference type="PANTHER" id="PTHR43527:SF1">
    <property type="entry name" value="L-THREONINE KINASE"/>
    <property type="match status" value="1"/>
</dbReference>